<proteinExistence type="predicted"/>
<dbReference type="AlphaFoldDB" id="A0AAD3Y7D7"/>
<feature type="compositionally biased region" description="Basic and acidic residues" evidence="1">
    <location>
        <begin position="125"/>
        <end position="142"/>
    </location>
</feature>
<feature type="compositionally biased region" description="Polar residues" evidence="1">
    <location>
        <begin position="115"/>
        <end position="124"/>
    </location>
</feature>
<name>A0AAD3Y7D7_NEPGR</name>
<feature type="region of interest" description="Disordered" evidence="1">
    <location>
        <begin position="109"/>
        <end position="176"/>
    </location>
</feature>
<keyword evidence="3" id="KW-1185">Reference proteome</keyword>
<reference evidence="2" key="1">
    <citation type="submission" date="2023-05" db="EMBL/GenBank/DDBJ databases">
        <title>Nepenthes gracilis genome sequencing.</title>
        <authorList>
            <person name="Fukushima K."/>
        </authorList>
    </citation>
    <scope>NUCLEOTIDE SEQUENCE</scope>
    <source>
        <strain evidence="2">SING2019-196</strain>
    </source>
</reference>
<dbReference type="Proteomes" id="UP001279734">
    <property type="component" value="Unassembled WGS sequence"/>
</dbReference>
<accession>A0AAD3Y7D7</accession>
<evidence type="ECO:0000313" key="2">
    <source>
        <dbReference type="EMBL" id="GMH29939.1"/>
    </source>
</evidence>
<evidence type="ECO:0000256" key="1">
    <source>
        <dbReference type="SAM" id="MobiDB-lite"/>
    </source>
</evidence>
<sequence length="176" mass="19373">MTQTLVVWRPENANATLAPSVRSDKKFAFYIFAKTYTNTATTSTPRSRMVNTRAQASAPARELALHHDGPDPCVGIENHPDPAVKALAARIEGMSKAFEMLCSKIDERMRGAPSRASQAGTSQGRNKERDRREKPPSRRENPRTQVASNSGAPRGLEGCLSPRVREESPERRNSGT</sequence>
<feature type="compositionally biased region" description="Basic and acidic residues" evidence="1">
    <location>
        <begin position="163"/>
        <end position="176"/>
    </location>
</feature>
<comment type="caution">
    <text evidence="2">The sequence shown here is derived from an EMBL/GenBank/DDBJ whole genome shotgun (WGS) entry which is preliminary data.</text>
</comment>
<organism evidence="2 3">
    <name type="scientific">Nepenthes gracilis</name>
    <name type="common">Slender pitcher plant</name>
    <dbReference type="NCBI Taxonomy" id="150966"/>
    <lineage>
        <taxon>Eukaryota</taxon>
        <taxon>Viridiplantae</taxon>
        <taxon>Streptophyta</taxon>
        <taxon>Embryophyta</taxon>
        <taxon>Tracheophyta</taxon>
        <taxon>Spermatophyta</taxon>
        <taxon>Magnoliopsida</taxon>
        <taxon>eudicotyledons</taxon>
        <taxon>Gunneridae</taxon>
        <taxon>Pentapetalae</taxon>
        <taxon>Caryophyllales</taxon>
        <taxon>Nepenthaceae</taxon>
        <taxon>Nepenthes</taxon>
    </lineage>
</organism>
<evidence type="ECO:0000313" key="3">
    <source>
        <dbReference type="Proteomes" id="UP001279734"/>
    </source>
</evidence>
<dbReference type="EMBL" id="BSYO01000037">
    <property type="protein sequence ID" value="GMH29939.1"/>
    <property type="molecule type" value="Genomic_DNA"/>
</dbReference>
<gene>
    <name evidence="2" type="ORF">Nepgr_031782</name>
</gene>
<protein>
    <submittedName>
        <fullName evidence="2">Uncharacterized protein</fullName>
    </submittedName>
</protein>